<keyword evidence="1" id="KW-0812">Transmembrane</keyword>
<keyword evidence="1" id="KW-1133">Transmembrane helix</keyword>
<dbReference type="AlphaFoldDB" id="A0AAW1WVU5"/>
<keyword evidence="1" id="KW-0472">Membrane</keyword>
<evidence type="ECO:0000313" key="3">
    <source>
        <dbReference type="Proteomes" id="UP001457282"/>
    </source>
</evidence>
<gene>
    <name evidence="2" type="ORF">M0R45_025259</name>
</gene>
<accession>A0AAW1WVU5</accession>
<protein>
    <submittedName>
        <fullName evidence="2">Uncharacterized protein</fullName>
    </submittedName>
</protein>
<dbReference type="Proteomes" id="UP001457282">
    <property type="component" value="Unassembled WGS sequence"/>
</dbReference>
<sequence>MKVLLASECQDEEVDGPGTVSPDLGFNNIESMIYEMGIHMKKNLRILNILLSFYFIAMFDMQSIPLQTSSYDQPQVPQLFNANSLAK</sequence>
<name>A0AAW1WVU5_RUBAR</name>
<dbReference type="EMBL" id="JBEDUW010000005">
    <property type="protein sequence ID" value="KAK9928105.1"/>
    <property type="molecule type" value="Genomic_DNA"/>
</dbReference>
<feature type="transmembrane region" description="Helical" evidence="1">
    <location>
        <begin position="46"/>
        <end position="64"/>
    </location>
</feature>
<evidence type="ECO:0000256" key="1">
    <source>
        <dbReference type="SAM" id="Phobius"/>
    </source>
</evidence>
<evidence type="ECO:0000313" key="2">
    <source>
        <dbReference type="EMBL" id="KAK9928105.1"/>
    </source>
</evidence>
<proteinExistence type="predicted"/>
<reference evidence="2 3" key="1">
    <citation type="journal article" date="2023" name="G3 (Bethesda)">
        <title>A chromosome-length genome assembly and annotation of blackberry (Rubus argutus, cv. 'Hillquist').</title>
        <authorList>
            <person name="Bruna T."/>
            <person name="Aryal R."/>
            <person name="Dudchenko O."/>
            <person name="Sargent D.J."/>
            <person name="Mead D."/>
            <person name="Buti M."/>
            <person name="Cavallini A."/>
            <person name="Hytonen T."/>
            <person name="Andres J."/>
            <person name="Pham M."/>
            <person name="Weisz D."/>
            <person name="Mascagni F."/>
            <person name="Usai G."/>
            <person name="Natali L."/>
            <person name="Bassil N."/>
            <person name="Fernandez G.E."/>
            <person name="Lomsadze A."/>
            <person name="Armour M."/>
            <person name="Olukolu B."/>
            <person name="Poorten T."/>
            <person name="Britton C."/>
            <person name="Davik J."/>
            <person name="Ashrafi H."/>
            <person name="Aiden E.L."/>
            <person name="Borodovsky M."/>
            <person name="Worthington M."/>
        </authorList>
    </citation>
    <scope>NUCLEOTIDE SEQUENCE [LARGE SCALE GENOMIC DNA]</scope>
    <source>
        <strain evidence="2">PI 553951</strain>
    </source>
</reference>
<keyword evidence="3" id="KW-1185">Reference proteome</keyword>
<comment type="caution">
    <text evidence="2">The sequence shown here is derived from an EMBL/GenBank/DDBJ whole genome shotgun (WGS) entry which is preliminary data.</text>
</comment>
<organism evidence="2 3">
    <name type="scientific">Rubus argutus</name>
    <name type="common">Southern blackberry</name>
    <dbReference type="NCBI Taxonomy" id="59490"/>
    <lineage>
        <taxon>Eukaryota</taxon>
        <taxon>Viridiplantae</taxon>
        <taxon>Streptophyta</taxon>
        <taxon>Embryophyta</taxon>
        <taxon>Tracheophyta</taxon>
        <taxon>Spermatophyta</taxon>
        <taxon>Magnoliopsida</taxon>
        <taxon>eudicotyledons</taxon>
        <taxon>Gunneridae</taxon>
        <taxon>Pentapetalae</taxon>
        <taxon>rosids</taxon>
        <taxon>fabids</taxon>
        <taxon>Rosales</taxon>
        <taxon>Rosaceae</taxon>
        <taxon>Rosoideae</taxon>
        <taxon>Rosoideae incertae sedis</taxon>
        <taxon>Rubus</taxon>
    </lineage>
</organism>